<name>A0A9W6XAJ9_9STRA</name>
<evidence type="ECO:0000313" key="2">
    <source>
        <dbReference type="Proteomes" id="UP001165121"/>
    </source>
</evidence>
<dbReference type="Proteomes" id="UP001165121">
    <property type="component" value="Unassembled WGS sequence"/>
</dbReference>
<sequence length="291" mass="31673">MTPIIVGPYEDPNLADAFVDEDAPFGANGDQHNRMLLQATRNLIKIKLCVSLRGGHSSNITVVVNVFLRTQLIVNVTAIPTSTISARIIMDTEKFDEDANEVIDNSLQTVPEVRHVVGQTGCFCLDCLLHRKQEWRIGDVNTAIVGPRDQWQQYTWGNAERQCLYAEESTNTIKPTLTPSILEKIRVHDSKDRVWTVDRAAKFVAVREVGYRVCLIKANIFECFRSLPATESAAVFASGDNTHGALGAAGLSSTSRSAPVKVETDLAEVGGSVKIIAASGYASFALVGPSV</sequence>
<keyword evidence="2" id="KW-1185">Reference proteome</keyword>
<dbReference type="EMBL" id="BSXT01000829">
    <property type="protein sequence ID" value="GMF34677.1"/>
    <property type="molecule type" value="Genomic_DNA"/>
</dbReference>
<dbReference type="Gene3D" id="2.130.10.30">
    <property type="entry name" value="Regulator of chromosome condensation 1/beta-lactamase-inhibitor protein II"/>
    <property type="match status" value="1"/>
</dbReference>
<dbReference type="InterPro" id="IPR009091">
    <property type="entry name" value="RCC1/BLIP-II"/>
</dbReference>
<organism evidence="1 2">
    <name type="scientific">Phytophthora fragariaefolia</name>
    <dbReference type="NCBI Taxonomy" id="1490495"/>
    <lineage>
        <taxon>Eukaryota</taxon>
        <taxon>Sar</taxon>
        <taxon>Stramenopiles</taxon>
        <taxon>Oomycota</taxon>
        <taxon>Peronosporomycetes</taxon>
        <taxon>Peronosporales</taxon>
        <taxon>Peronosporaceae</taxon>
        <taxon>Phytophthora</taxon>
    </lineage>
</organism>
<gene>
    <name evidence="1" type="ORF">Pfra01_000896300</name>
</gene>
<accession>A0A9W6XAJ9</accession>
<comment type="caution">
    <text evidence="1">The sequence shown here is derived from an EMBL/GenBank/DDBJ whole genome shotgun (WGS) entry which is preliminary data.</text>
</comment>
<proteinExistence type="predicted"/>
<dbReference type="AlphaFoldDB" id="A0A9W6XAJ9"/>
<protein>
    <submittedName>
        <fullName evidence="1">Unnamed protein product</fullName>
    </submittedName>
</protein>
<evidence type="ECO:0000313" key="1">
    <source>
        <dbReference type="EMBL" id="GMF34677.1"/>
    </source>
</evidence>
<dbReference type="OrthoDB" id="8068875at2759"/>
<reference evidence="1" key="1">
    <citation type="submission" date="2023-04" db="EMBL/GenBank/DDBJ databases">
        <title>Phytophthora fragariaefolia NBRC 109709.</title>
        <authorList>
            <person name="Ichikawa N."/>
            <person name="Sato H."/>
            <person name="Tonouchi N."/>
        </authorList>
    </citation>
    <scope>NUCLEOTIDE SEQUENCE</scope>
    <source>
        <strain evidence="1">NBRC 109709</strain>
    </source>
</reference>